<reference evidence="2 3" key="1">
    <citation type="submission" date="2017-12" db="EMBL/GenBank/DDBJ databases">
        <title>Comparative genomics of Botrytis spp.</title>
        <authorList>
            <person name="Valero-Jimenez C.A."/>
            <person name="Tapia P."/>
            <person name="Veloso J."/>
            <person name="Silva-Moreno E."/>
            <person name="Staats M."/>
            <person name="Valdes J.H."/>
            <person name="Van Kan J.A.L."/>
        </authorList>
    </citation>
    <scope>NUCLEOTIDE SEQUENCE [LARGE SCALE GENOMIC DNA]</scope>
    <source>
        <strain evidence="2 3">MUCL3349</strain>
    </source>
</reference>
<organism evidence="2 3">
    <name type="scientific">Botrytis porri</name>
    <dbReference type="NCBI Taxonomy" id="87229"/>
    <lineage>
        <taxon>Eukaryota</taxon>
        <taxon>Fungi</taxon>
        <taxon>Dikarya</taxon>
        <taxon>Ascomycota</taxon>
        <taxon>Pezizomycotina</taxon>
        <taxon>Leotiomycetes</taxon>
        <taxon>Helotiales</taxon>
        <taxon>Sclerotiniaceae</taxon>
        <taxon>Botrytis</taxon>
    </lineage>
</organism>
<comment type="caution">
    <text evidence="2">The sequence shown here is derived from an EMBL/GenBank/DDBJ whole genome shotgun (WGS) entry which is preliminary data.</text>
</comment>
<dbReference type="AlphaFoldDB" id="A0A4Z1KUE7"/>
<name>A0A4Z1KUE7_9HELO</name>
<gene>
    <name evidence="2" type="ORF">BPOR_0180g00040</name>
</gene>
<evidence type="ECO:0008006" key="4">
    <source>
        <dbReference type="Google" id="ProtNLM"/>
    </source>
</evidence>
<keyword evidence="3" id="KW-1185">Reference proteome</keyword>
<evidence type="ECO:0000313" key="3">
    <source>
        <dbReference type="Proteomes" id="UP000297280"/>
    </source>
</evidence>
<evidence type="ECO:0000256" key="1">
    <source>
        <dbReference type="SAM" id="MobiDB-lite"/>
    </source>
</evidence>
<protein>
    <recommendedName>
        <fullName evidence="4">BZIP domain-containing protein</fullName>
    </recommendedName>
</protein>
<feature type="compositionally biased region" description="Basic and acidic residues" evidence="1">
    <location>
        <begin position="95"/>
        <end position="107"/>
    </location>
</feature>
<evidence type="ECO:0000313" key="2">
    <source>
        <dbReference type="EMBL" id="TGO88149.1"/>
    </source>
</evidence>
<feature type="region of interest" description="Disordered" evidence="1">
    <location>
        <begin position="1"/>
        <end position="130"/>
    </location>
</feature>
<feature type="compositionally biased region" description="Gly residues" evidence="1">
    <location>
        <begin position="56"/>
        <end position="65"/>
    </location>
</feature>
<dbReference type="Proteomes" id="UP000297280">
    <property type="component" value="Unassembled WGS sequence"/>
</dbReference>
<feature type="compositionally biased region" description="Basic and acidic residues" evidence="1">
    <location>
        <begin position="119"/>
        <end position="130"/>
    </location>
</feature>
<sequence length="130" mass="13912">MTLYANATQQGSTSPSSDQRHVSIAHSTPGDRDESENANATGDGGEGGTPVEQGEGSVGGGGTSGGESSKKRKIPPTEERRSSARGVANLTPEQLAKKRANDREAQRSIRQRTKNQMEGYERRIRELTSQ</sequence>
<dbReference type="EMBL" id="PQXO01000180">
    <property type="protein sequence ID" value="TGO88149.1"/>
    <property type="molecule type" value="Genomic_DNA"/>
</dbReference>
<feature type="compositionally biased region" description="Polar residues" evidence="1">
    <location>
        <begin position="1"/>
        <end position="17"/>
    </location>
</feature>
<accession>A0A4Z1KUE7</accession>
<proteinExistence type="predicted"/>